<evidence type="ECO:0000256" key="1">
    <source>
        <dbReference type="ARBA" id="ARBA00004994"/>
    </source>
</evidence>
<comment type="pathway">
    <text evidence="1 9">Cofactor biosynthesis; (R)-pantothenate biosynthesis; (R)-pantoate from 3-methyl-2-oxobutanoate: step 2/2.</text>
</comment>
<dbReference type="InterPro" id="IPR013328">
    <property type="entry name" value="6PGD_dom2"/>
</dbReference>
<dbReference type="UniPathway" id="UPA00028">
    <property type="reaction ID" value="UER00004"/>
</dbReference>
<accession>A0A7R6SZ11</accession>
<dbReference type="GO" id="GO:0015940">
    <property type="term" value="P:pantothenate biosynthetic process"/>
    <property type="evidence" value="ECO:0007669"/>
    <property type="project" value="UniProtKB-UniPathway"/>
</dbReference>
<evidence type="ECO:0000313" key="12">
    <source>
        <dbReference type="EMBL" id="BBB32282.1"/>
    </source>
</evidence>
<dbReference type="Pfam" id="PF02558">
    <property type="entry name" value="ApbA"/>
    <property type="match status" value="1"/>
</dbReference>
<dbReference type="InterPro" id="IPR013752">
    <property type="entry name" value="KPA_reductase"/>
</dbReference>
<sequence length="342" mass="38201">MKIAVVGIGAVGGVIASKIDREYAPVMISKNKEIVKSIRENGLRVKKEKATHCNVNCCPRIYSSFKEADLKFDIILLCTKATNVIDAAKEALNYLSEIGFIVSFQNGIVENHLLEFVPEEKLVGGIIGFGATMHQPGFVEMTSHGEIVIGELNGCIKERIKVLKSILDSVIETRITQNIWGAKYSKLLINACITTMGAVSGLTLGEMLSKKEFREVFRKILYEGVEVAKKKGIKLEKISGVSIHKLAASEREINGKFCLSKFHKDLIIKFIGRKYKNLKSSSLQSLERGRKTEVDFINGIIVRYGKETGFETPVNERIVEIVHEIENGKRKISPENLRELIF</sequence>
<dbReference type="EC" id="1.1.1.169" evidence="3 9"/>
<dbReference type="InterPro" id="IPR008927">
    <property type="entry name" value="6-PGluconate_DH-like_C_sf"/>
</dbReference>
<keyword evidence="9" id="KW-0566">Pantothenate biosynthesis</keyword>
<evidence type="ECO:0000256" key="7">
    <source>
        <dbReference type="ARBA" id="ARBA00032024"/>
    </source>
</evidence>
<evidence type="ECO:0000256" key="4">
    <source>
        <dbReference type="ARBA" id="ARBA00019465"/>
    </source>
</evidence>
<dbReference type="GO" id="GO:0005737">
    <property type="term" value="C:cytoplasm"/>
    <property type="evidence" value="ECO:0007669"/>
    <property type="project" value="TreeGrafter"/>
</dbReference>
<dbReference type="SUPFAM" id="SSF51735">
    <property type="entry name" value="NAD(P)-binding Rossmann-fold domains"/>
    <property type="match status" value="1"/>
</dbReference>
<feature type="domain" description="Ketopantoate reductase N-terminal" evidence="10">
    <location>
        <begin position="3"/>
        <end position="153"/>
    </location>
</feature>
<dbReference type="InterPro" id="IPR003710">
    <property type="entry name" value="ApbA"/>
</dbReference>
<dbReference type="Gene3D" id="1.10.1040.10">
    <property type="entry name" value="N-(1-d-carboxylethyl)-l-norvaline Dehydrogenase, domain 2"/>
    <property type="match status" value="1"/>
</dbReference>
<dbReference type="Gene3D" id="3.40.50.720">
    <property type="entry name" value="NAD(P)-binding Rossmann-like Domain"/>
    <property type="match status" value="1"/>
</dbReference>
<feature type="domain" description="Ketopantoate reductase C-terminal" evidence="11">
    <location>
        <begin position="178"/>
        <end position="326"/>
    </location>
</feature>
<keyword evidence="13" id="KW-1185">Reference proteome</keyword>
<comment type="function">
    <text evidence="9">Catalyzes the NADPH-dependent reduction of ketopantoate into pantoic acid.</text>
</comment>
<dbReference type="InterPro" id="IPR050838">
    <property type="entry name" value="Ketopantoate_reductase"/>
</dbReference>
<dbReference type="Proteomes" id="UP000595564">
    <property type="component" value="Chromosome"/>
</dbReference>
<dbReference type="EMBL" id="AP017470">
    <property type="protein sequence ID" value="BBB32282.1"/>
    <property type="molecule type" value="Genomic_DNA"/>
</dbReference>
<keyword evidence="6 9" id="KW-0560">Oxidoreductase</keyword>
<comment type="similarity">
    <text evidence="2 9">Belongs to the ketopantoate reductase family.</text>
</comment>
<dbReference type="GO" id="GO:0050661">
    <property type="term" value="F:NADP binding"/>
    <property type="evidence" value="ECO:0007669"/>
    <property type="project" value="TreeGrafter"/>
</dbReference>
<protein>
    <recommendedName>
        <fullName evidence="4 9">2-dehydropantoate 2-reductase</fullName>
        <ecNumber evidence="3 9">1.1.1.169</ecNumber>
    </recommendedName>
    <alternativeName>
        <fullName evidence="7 9">Ketopantoate reductase</fullName>
    </alternativeName>
</protein>
<keyword evidence="5 9" id="KW-0521">NADP</keyword>
<organism evidence="12 13">
    <name type="scientific">Thermotomaculum hydrothermale</name>
    <dbReference type="NCBI Taxonomy" id="981385"/>
    <lineage>
        <taxon>Bacteria</taxon>
        <taxon>Pseudomonadati</taxon>
        <taxon>Acidobacteriota</taxon>
        <taxon>Holophagae</taxon>
        <taxon>Thermotomaculales</taxon>
        <taxon>Thermotomaculaceae</taxon>
        <taxon>Thermotomaculum</taxon>
    </lineage>
</organism>
<evidence type="ECO:0000259" key="10">
    <source>
        <dbReference type="Pfam" id="PF02558"/>
    </source>
</evidence>
<evidence type="ECO:0000256" key="3">
    <source>
        <dbReference type="ARBA" id="ARBA00013014"/>
    </source>
</evidence>
<name>A0A7R6SZ11_9BACT</name>
<evidence type="ECO:0000313" key="13">
    <source>
        <dbReference type="Proteomes" id="UP000595564"/>
    </source>
</evidence>
<dbReference type="AlphaFoldDB" id="A0A7R6SZ11"/>
<evidence type="ECO:0000256" key="2">
    <source>
        <dbReference type="ARBA" id="ARBA00007870"/>
    </source>
</evidence>
<proteinExistence type="inferred from homology"/>
<dbReference type="KEGG" id="thyd:TTHT_0710"/>
<dbReference type="Pfam" id="PF08546">
    <property type="entry name" value="ApbA_C"/>
    <property type="match status" value="1"/>
</dbReference>
<dbReference type="RefSeq" id="WP_201328626.1">
    <property type="nucleotide sequence ID" value="NZ_AP017470.1"/>
</dbReference>
<evidence type="ECO:0000256" key="9">
    <source>
        <dbReference type="RuleBase" id="RU362068"/>
    </source>
</evidence>
<dbReference type="PANTHER" id="PTHR43765">
    <property type="entry name" value="2-DEHYDROPANTOATE 2-REDUCTASE-RELATED"/>
    <property type="match status" value="1"/>
</dbReference>
<reference evidence="12 13" key="1">
    <citation type="journal article" date="2012" name="Extremophiles">
        <title>Thermotomaculum hydrothermale gen. nov., sp. nov., a novel heterotrophic thermophile within the phylum Acidobacteria from a deep-sea hydrothermal vent chimney in the Southern Okinawa Trough.</title>
        <authorList>
            <person name="Izumi H."/>
            <person name="Nunoura T."/>
            <person name="Miyazaki M."/>
            <person name="Mino S."/>
            <person name="Toki T."/>
            <person name="Takai K."/>
            <person name="Sako Y."/>
            <person name="Sawabe T."/>
            <person name="Nakagawa S."/>
        </authorList>
    </citation>
    <scope>NUCLEOTIDE SEQUENCE [LARGE SCALE GENOMIC DNA]</scope>
    <source>
        <strain evidence="12 13">AC55</strain>
    </source>
</reference>
<dbReference type="InterPro" id="IPR013332">
    <property type="entry name" value="KPR_N"/>
</dbReference>
<dbReference type="InterPro" id="IPR036291">
    <property type="entry name" value="NAD(P)-bd_dom_sf"/>
</dbReference>
<dbReference type="PANTHER" id="PTHR43765:SF2">
    <property type="entry name" value="2-DEHYDROPANTOATE 2-REDUCTASE"/>
    <property type="match status" value="1"/>
</dbReference>
<dbReference type="NCBIfam" id="TIGR00745">
    <property type="entry name" value="apbA_panE"/>
    <property type="match status" value="1"/>
</dbReference>
<dbReference type="SUPFAM" id="SSF48179">
    <property type="entry name" value="6-phosphogluconate dehydrogenase C-terminal domain-like"/>
    <property type="match status" value="1"/>
</dbReference>
<comment type="catalytic activity">
    <reaction evidence="8 9">
        <text>(R)-pantoate + NADP(+) = 2-dehydropantoate + NADPH + H(+)</text>
        <dbReference type="Rhea" id="RHEA:16233"/>
        <dbReference type="ChEBI" id="CHEBI:11561"/>
        <dbReference type="ChEBI" id="CHEBI:15378"/>
        <dbReference type="ChEBI" id="CHEBI:15980"/>
        <dbReference type="ChEBI" id="CHEBI:57783"/>
        <dbReference type="ChEBI" id="CHEBI:58349"/>
        <dbReference type="EC" id="1.1.1.169"/>
    </reaction>
</comment>
<evidence type="ECO:0000256" key="8">
    <source>
        <dbReference type="ARBA" id="ARBA00048793"/>
    </source>
</evidence>
<evidence type="ECO:0000256" key="6">
    <source>
        <dbReference type="ARBA" id="ARBA00023002"/>
    </source>
</evidence>
<evidence type="ECO:0000256" key="5">
    <source>
        <dbReference type="ARBA" id="ARBA00022857"/>
    </source>
</evidence>
<gene>
    <name evidence="12" type="primary">panE</name>
    <name evidence="12" type="ORF">TTHT_0710</name>
</gene>
<evidence type="ECO:0000259" key="11">
    <source>
        <dbReference type="Pfam" id="PF08546"/>
    </source>
</evidence>
<dbReference type="GO" id="GO:0008677">
    <property type="term" value="F:2-dehydropantoate 2-reductase activity"/>
    <property type="evidence" value="ECO:0007669"/>
    <property type="project" value="UniProtKB-EC"/>
</dbReference>